<dbReference type="InParanoid" id="E4XJC9"/>
<organism evidence="2">
    <name type="scientific">Oikopleura dioica</name>
    <name type="common">Tunicate</name>
    <dbReference type="NCBI Taxonomy" id="34765"/>
    <lineage>
        <taxon>Eukaryota</taxon>
        <taxon>Metazoa</taxon>
        <taxon>Chordata</taxon>
        <taxon>Tunicata</taxon>
        <taxon>Appendicularia</taxon>
        <taxon>Copelata</taxon>
        <taxon>Oikopleuridae</taxon>
        <taxon>Oikopleura</taxon>
    </lineage>
</organism>
<dbReference type="EMBL" id="FN653059">
    <property type="protein sequence ID" value="CBY10572.1"/>
    <property type="molecule type" value="Genomic_DNA"/>
</dbReference>
<dbReference type="AlphaFoldDB" id="E4XJC9"/>
<sequence>MSHELKRVLLKRYGQNKHLKIDHLDTANFTETGRGMKSDVDFEANEFIISFPNEALLTGKRMCQELPHLEEQRVKHHLTNELVLVFYLAFYCEEHFPEYYASLPKEFPNYWLYWSKEDWDSLYEDRVLRRKIKVEKRRYHSVMGRVEMSNKEAIVMDQNHHFLLFMEPFKLAWAQLNTRTVYLSDQWHDVGKNENNDDSTLNWALAPFLDQFNHHHDAKTVIHDDSEKFAIKVEKKHGKGEQLFISYGEHPDVFLLLEYGFIIGNSNPHNLIELTNTTVLRDPVTKKMAIDFGCGDGHAISLQGASWSLLRSLHLIILDSWNDPIVYEEFDKWPKSDQCLVLNELGKVVHFERKKFVKISDTIKNQVLKQYYYNQIDLLDQFKEIYLDKKIIAEI</sequence>
<proteinExistence type="predicted"/>
<evidence type="ECO:0000259" key="1">
    <source>
        <dbReference type="Pfam" id="PF00856"/>
    </source>
</evidence>
<dbReference type="CDD" id="cd19177">
    <property type="entry name" value="SET_SETD4"/>
    <property type="match status" value="1"/>
</dbReference>
<dbReference type="InterPro" id="IPR044429">
    <property type="entry name" value="SETD4_SET"/>
</dbReference>
<dbReference type="GO" id="GO:0016279">
    <property type="term" value="F:protein-lysine N-methyltransferase activity"/>
    <property type="evidence" value="ECO:0007669"/>
    <property type="project" value="InterPro"/>
</dbReference>
<dbReference type="Proteomes" id="UP000001307">
    <property type="component" value="Unassembled WGS sequence"/>
</dbReference>
<dbReference type="InterPro" id="IPR001214">
    <property type="entry name" value="SET_dom"/>
</dbReference>
<evidence type="ECO:0000313" key="2">
    <source>
        <dbReference type="EMBL" id="CBY10572.1"/>
    </source>
</evidence>
<feature type="domain" description="SET" evidence="1">
    <location>
        <begin position="33"/>
        <end position="248"/>
    </location>
</feature>
<dbReference type="Pfam" id="PF00856">
    <property type="entry name" value="SET"/>
    <property type="match status" value="1"/>
</dbReference>
<dbReference type="PANTHER" id="PTHR13271:SF151">
    <property type="entry name" value="SET DOMAIN-CONTAINING PROTEIN 4"/>
    <property type="match status" value="1"/>
</dbReference>
<dbReference type="OrthoDB" id="341421at2759"/>
<protein>
    <recommendedName>
        <fullName evidence="1">SET domain-containing protein</fullName>
    </recommendedName>
</protein>
<dbReference type="InterPro" id="IPR046341">
    <property type="entry name" value="SET_dom_sf"/>
</dbReference>
<reference evidence="2" key="1">
    <citation type="journal article" date="2010" name="Science">
        <title>Plasticity of animal genome architecture unmasked by rapid evolution of a pelagic tunicate.</title>
        <authorList>
            <person name="Denoeud F."/>
            <person name="Henriet S."/>
            <person name="Mungpakdee S."/>
            <person name="Aury J.M."/>
            <person name="Da Silva C."/>
            <person name="Brinkmann H."/>
            <person name="Mikhaleva J."/>
            <person name="Olsen L.C."/>
            <person name="Jubin C."/>
            <person name="Canestro C."/>
            <person name="Bouquet J.M."/>
            <person name="Danks G."/>
            <person name="Poulain J."/>
            <person name="Campsteijn C."/>
            <person name="Adamski M."/>
            <person name="Cross I."/>
            <person name="Yadetie F."/>
            <person name="Muffato M."/>
            <person name="Louis A."/>
            <person name="Butcher S."/>
            <person name="Tsagkogeorga G."/>
            <person name="Konrad A."/>
            <person name="Singh S."/>
            <person name="Jensen M.F."/>
            <person name="Cong E.H."/>
            <person name="Eikeseth-Otteraa H."/>
            <person name="Noel B."/>
            <person name="Anthouard V."/>
            <person name="Porcel B.M."/>
            <person name="Kachouri-Lafond R."/>
            <person name="Nishino A."/>
            <person name="Ugolini M."/>
            <person name="Chourrout P."/>
            <person name="Nishida H."/>
            <person name="Aasland R."/>
            <person name="Huzurbazar S."/>
            <person name="Westhof E."/>
            <person name="Delsuc F."/>
            <person name="Lehrach H."/>
            <person name="Reinhardt R."/>
            <person name="Weissenbach J."/>
            <person name="Roy S.W."/>
            <person name="Artiguenave F."/>
            <person name="Postlethwait J.H."/>
            <person name="Manak J.R."/>
            <person name="Thompson E.M."/>
            <person name="Jaillon O."/>
            <person name="Du Pasquier L."/>
            <person name="Boudinot P."/>
            <person name="Liberles D.A."/>
            <person name="Volff J.N."/>
            <person name="Philippe H."/>
            <person name="Lenhard B."/>
            <person name="Roest Crollius H."/>
            <person name="Wincker P."/>
            <person name="Chourrout D."/>
        </authorList>
    </citation>
    <scope>NUCLEOTIDE SEQUENCE [LARGE SCALE GENOMIC DNA]</scope>
</reference>
<dbReference type="InterPro" id="IPR050600">
    <property type="entry name" value="SETD3_SETD6_MTase"/>
</dbReference>
<dbReference type="Gene3D" id="3.90.1410.10">
    <property type="entry name" value="set domain protein methyltransferase, domain 1"/>
    <property type="match status" value="1"/>
</dbReference>
<dbReference type="SUPFAM" id="SSF82199">
    <property type="entry name" value="SET domain"/>
    <property type="match status" value="1"/>
</dbReference>
<keyword evidence="3" id="KW-1185">Reference proteome</keyword>
<gene>
    <name evidence="2" type="ORF">GSOID_T00012720001</name>
</gene>
<evidence type="ECO:0000313" key="3">
    <source>
        <dbReference type="Proteomes" id="UP000001307"/>
    </source>
</evidence>
<accession>E4XJC9</accession>
<name>E4XJC9_OIKDI</name>
<dbReference type="PANTHER" id="PTHR13271">
    <property type="entry name" value="UNCHARACTERIZED PUTATIVE METHYLTRANSFERASE"/>
    <property type="match status" value="1"/>
</dbReference>